<dbReference type="CTD" id="9945223"/>
<evidence type="ECO:0000313" key="2">
    <source>
        <dbReference type="EMBL" id="EFO20689.1"/>
    </source>
</evidence>
<feature type="compositionally biased region" description="Low complexity" evidence="1">
    <location>
        <begin position="121"/>
        <end position="141"/>
    </location>
</feature>
<dbReference type="InParanoid" id="A0A1S0TV51"/>
<protein>
    <submittedName>
        <fullName evidence="2">Uncharacterized protein</fullName>
    </submittedName>
</protein>
<dbReference type="GeneID" id="9945223"/>
<gene>
    <name evidence="2" type="ORF">LOAG_07800</name>
</gene>
<feature type="region of interest" description="Disordered" evidence="1">
    <location>
        <begin position="93"/>
        <end position="141"/>
    </location>
</feature>
<dbReference type="EMBL" id="JH712311">
    <property type="protein sequence ID" value="EFO20689.1"/>
    <property type="molecule type" value="Genomic_DNA"/>
</dbReference>
<accession>A0A1S0TV51</accession>
<name>A0A1S0TV51_LOALO</name>
<dbReference type="KEGG" id="loa:LOAG_07800"/>
<proteinExistence type="predicted"/>
<dbReference type="RefSeq" id="XP_003143381.1">
    <property type="nucleotide sequence ID" value="XM_003143333.1"/>
</dbReference>
<organism evidence="2">
    <name type="scientific">Loa loa</name>
    <name type="common">Eye worm</name>
    <name type="synonym">Filaria loa</name>
    <dbReference type="NCBI Taxonomy" id="7209"/>
    <lineage>
        <taxon>Eukaryota</taxon>
        <taxon>Metazoa</taxon>
        <taxon>Ecdysozoa</taxon>
        <taxon>Nematoda</taxon>
        <taxon>Chromadorea</taxon>
        <taxon>Rhabditida</taxon>
        <taxon>Spirurina</taxon>
        <taxon>Spiruromorpha</taxon>
        <taxon>Filarioidea</taxon>
        <taxon>Onchocercidae</taxon>
        <taxon>Loa</taxon>
    </lineage>
</organism>
<sequence length="141" mass="16284">MWISRHIYTRLLSLVINHVHKIAYRQFGQNVNRSRKEIRAILSARNRPSPRELSVSRCYHETSLMFVVKTNLLTSFFSVSLLCTSSTQQSSSCIARRNDAGRMRRHHNKYRTSNDTDMKSSSRIQSSSMSSSELVSIAKCR</sequence>
<evidence type="ECO:0000256" key="1">
    <source>
        <dbReference type="SAM" id="MobiDB-lite"/>
    </source>
</evidence>
<dbReference type="AlphaFoldDB" id="A0A1S0TV51"/>
<reference evidence="2" key="1">
    <citation type="submission" date="2012-04" db="EMBL/GenBank/DDBJ databases">
        <title>The Genome Sequence of Loa loa.</title>
        <authorList>
            <consortium name="The Broad Institute Genome Sequencing Platform"/>
            <consortium name="Broad Institute Genome Sequencing Center for Infectious Disease"/>
            <person name="Nutman T.B."/>
            <person name="Fink D.L."/>
            <person name="Russ C."/>
            <person name="Young S."/>
            <person name="Zeng Q."/>
            <person name="Gargeya S."/>
            <person name="Alvarado L."/>
            <person name="Berlin A."/>
            <person name="Chapman S.B."/>
            <person name="Chen Z."/>
            <person name="Freedman E."/>
            <person name="Gellesch M."/>
            <person name="Goldberg J."/>
            <person name="Griggs A."/>
            <person name="Gujja S."/>
            <person name="Heilman E.R."/>
            <person name="Heiman D."/>
            <person name="Howarth C."/>
            <person name="Mehta T."/>
            <person name="Neiman D."/>
            <person name="Pearson M."/>
            <person name="Roberts A."/>
            <person name="Saif S."/>
            <person name="Shea T."/>
            <person name="Shenoy N."/>
            <person name="Sisk P."/>
            <person name="Stolte C."/>
            <person name="Sykes S."/>
            <person name="White J."/>
            <person name="Yandava C."/>
            <person name="Haas B."/>
            <person name="Henn M.R."/>
            <person name="Nusbaum C."/>
            <person name="Birren B."/>
        </authorList>
    </citation>
    <scope>NUCLEOTIDE SEQUENCE [LARGE SCALE GENOMIC DNA]</scope>
</reference>